<sequence length="141" mass="16384">MIEIESPLEGHIMGMDDLEDKIKPLGYVVGGGWEYDHGYFDYMMNSDGSYLCVRLPFTAYDGELDRKDAEVQLGRPFLLAHKYQRGLDDNVHDPNPLTNQFSEPVDKDAEFPKEWIQTGKEYVNELEQVILHNVQMFPRDR</sequence>
<name>A0A2W0HAJ9_9BACI</name>
<dbReference type="AlphaFoldDB" id="A0A2W0HAJ9"/>
<dbReference type="RefSeq" id="WP_110515756.1">
    <property type="nucleotide sequence ID" value="NZ_PDOF01000001.1"/>
</dbReference>
<dbReference type="InterPro" id="IPR014967">
    <property type="entry name" value="Uncharacterised_YugN-like"/>
</dbReference>
<keyword evidence="2" id="KW-1185">Reference proteome</keyword>
<dbReference type="Pfam" id="PF08868">
    <property type="entry name" value="YugN"/>
    <property type="match status" value="1"/>
</dbReference>
<gene>
    <name evidence="1" type="ORF">CR205_00165</name>
</gene>
<reference evidence="1 2" key="1">
    <citation type="submission" date="2017-10" db="EMBL/GenBank/DDBJ databases">
        <title>Bacillus sp. nov., a halophilic bacterium isolated from a Yangshapao Lake.</title>
        <authorList>
            <person name="Wang H."/>
        </authorList>
    </citation>
    <scope>NUCLEOTIDE SEQUENCE [LARGE SCALE GENOMIC DNA]</scope>
    <source>
        <strain evidence="1 2">YSP-3</strain>
    </source>
</reference>
<dbReference type="OrthoDB" id="2988890at2"/>
<dbReference type="EMBL" id="PDOF01000001">
    <property type="protein sequence ID" value="PYZ97060.1"/>
    <property type="molecule type" value="Genomic_DNA"/>
</dbReference>
<protein>
    <recommendedName>
        <fullName evidence="3">YugN-like family protein</fullName>
    </recommendedName>
</protein>
<dbReference type="SUPFAM" id="SSF160755">
    <property type="entry name" value="YugN-like"/>
    <property type="match status" value="1"/>
</dbReference>
<comment type="caution">
    <text evidence="1">The sequence shown here is derived from an EMBL/GenBank/DDBJ whole genome shotgun (WGS) entry which is preliminary data.</text>
</comment>
<accession>A0A2W0HAJ9</accession>
<dbReference type="Proteomes" id="UP000248066">
    <property type="component" value="Unassembled WGS sequence"/>
</dbReference>
<evidence type="ECO:0008006" key="3">
    <source>
        <dbReference type="Google" id="ProtNLM"/>
    </source>
</evidence>
<dbReference type="InterPro" id="IPR036491">
    <property type="entry name" value="YugN-like_sf"/>
</dbReference>
<evidence type="ECO:0000313" key="2">
    <source>
        <dbReference type="Proteomes" id="UP000248066"/>
    </source>
</evidence>
<dbReference type="Gene3D" id="3.30.310.100">
    <property type="entry name" value="YugN-like"/>
    <property type="match status" value="1"/>
</dbReference>
<proteinExistence type="predicted"/>
<organism evidence="1 2">
    <name type="scientific">Alteribacter lacisalsi</name>
    <dbReference type="NCBI Taxonomy" id="2045244"/>
    <lineage>
        <taxon>Bacteria</taxon>
        <taxon>Bacillati</taxon>
        <taxon>Bacillota</taxon>
        <taxon>Bacilli</taxon>
        <taxon>Bacillales</taxon>
        <taxon>Bacillaceae</taxon>
        <taxon>Alteribacter</taxon>
    </lineage>
</organism>
<evidence type="ECO:0000313" key="1">
    <source>
        <dbReference type="EMBL" id="PYZ97060.1"/>
    </source>
</evidence>